<dbReference type="EC" id="2.7.7.42" evidence="1"/>
<protein>
    <submittedName>
        <fullName evidence="1">Glutamate-ammonia-ligase adenylyltransferase</fullName>
        <ecNumber evidence="1">2.7.7.42</ecNumber>
    </submittedName>
</protein>
<keyword evidence="1" id="KW-0436">Ligase</keyword>
<dbReference type="GO" id="GO:0016874">
    <property type="term" value="F:ligase activity"/>
    <property type="evidence" value="ECO:0007669"/>
    <property type="project" value="UniProtKB-KW"/>
</dbReference>
<keyword evidence="1" id="KW-0548">Nucleotidyltransferase</keyword>
<accession>A0A376UGB0</accession>
<dbReference type="AlphaFoldDB" id="A0A376UGB0"/>
<proteinExistence type="predicted"/>
<dbReference type="Gene3D" id="1.20.120.330">
    <property type="entry name" value="Nucleotidyltransferases domain 2"/>
    <property type="match status" value="1"/>
</dbReference>
<sequence length="46" mass="5532">MREKMRAHLGNKHRDRFDIKADEGGITDIEFITQYLVLRYAHENRS</sequence>
<keyword evidence="1" id="KW-0808">Transferase</keyword>
<dbReference type="SUPFAM" id="SSF81593">
    <property type="entry name" value="Nucleotidyltransferase substrate binding subunit/domain"/>
    <property type="match status" value="1"/>
</dbReference>
<evidence type="ECO:0000313" key="1">
    <source>
        <dbReference type="EMBL" id="STI88544.1"/>
    </source>
</evidence>
<dbReference type="GO" id="GO:0005829">
    <property type="term" value="C:cytosol"/>
    <property type="evidence" value="ECO:0007669"/>
    <property type="project" value="TreeGrafter"/>
</dbReference>
<organism evidence="1 2">
    <name type="scientific">Escherichia coli</name>
    <dbReference type="NCBI Taxonomy" id="562"/>
    <lineage>
        <taxon>Bacteria</taxon>
        <taxon>Pseudomonadati</taxon>
        <taxon>Pseudomonadota</taxon>
        <taxon>Gammaproteobacteria</taxon>
        <taxon>Enterobacterales</taxon>
        <taxon>Enterobacteriaceae</taxon>
        <taxon>Escherichia</taxon>
    </lineage>
</organism>
<reference evidence="1 2" key="1">
    <citation type="submission" date="2018-06" db="EMBL/GenBank/DDBJ databases">
        <authorList>
            <consortium name="Pathogen Informatics"/>
            <person name="Doyle S."/>
        </authorList>
    </citation>
    <scope>NUCLEOTIDE SEQUENCE [LARGE SCALE GENOMIC DNA]</scope>
    <source>
        <strain evidence="1 2">NCTC8622</strain>
    </source>
</reference>
<evidence type="ECO:0000313" key="2">
    <source>
        <dbReference type="Proteomes" id="UP000254079"/>
    </source>
</evidence>
<gene>
    <name evidence="1" type="primary">glnE_2</name>
    <name evidence="1" type="ORF">NCTC8622_07746</name>
</gene>
<dbReference type="GO" id="GO:0008882">
    <property type="term" value="F:[glutamate-ammonia-ligase] adenylyltransferase activity"/>
    <property type="evidence" value="ECO:0007669"/>
    <property type="project" value="UniProtKB-EC"/>
</dbReference>
<dbReference type="PANTHER" id="PTHR30621:SF0">
    <property type="entry name" value="BIFUNCTIONAL GLUTAMINE SYNTHETASE ADENYLYLTRANSFERASE_ADENYLYL-REMOVING ENZYME"/>
    <property type="match status" value="1"/>
</dbReference>
<dbReference type="InterPro" id="IPR023057">
    <property type="entry name" value="GlnE"/>
</dbReference>
<dbReference type="EMBL" id="UGCP01000002">
    <property type="protein sequence ID" value="STI88544.1"/>
    <property type="molecule type" value="Genomic_DNA"/>
</dbReference>
<name>A0A376UGB0_ECOLX</name>
<dbReference type="Proteomes" id="UP000254079">
    <property type="component" value="Unassembled WGS sequence"/>
</dbReference>
<dbReference type="GO" id="GO:0000820">
    <property type="term" value="P:regulation of glutamine family amino acid metabolic process"/>
    <property type="evidence" value="ECO:0007669"/>
    <property type="project" value="TreeGrafter"/>
</dbReference>
<dbReference type="PANTHER" id="PTHR30621">
    <property type="entry name" value="GLUTAMINE SYNTHETASE ADENYLYLTRANSFERASE"/>
    <property type="match status" value="1"/>
</dbReference>